<dbReference type="GO" id="GO:0004190">
    <property type="term" value="F:aspartic-type endopeptidase activity"/>
    <property type="evidence" value="ECO:0007669"/>
    <property type="project" value="UniProtKB-KW"/>
</dbReference>
<feature type="region of interest" description="Disordered" evidence="6">
    <location>
        <begin position="228"/>
        <end position="257"/>
    </location>
</feature>
<keyword evidence="4" id="KW-0378">Hydrolase</keyword>
<dbReference type="PANTHER" id="PTHR42648:SF28">
    <property type="entry name" value="TRANSPOSON-ENCODED PROTEIN WITH RIBONUCLEASE H-LIKE AND RETROVIRUS ZINC FINGER-LIKE DOMAINS"/>
    <property type="match status" value="1"/>
</dbReference>
<dbReference type="Pfam" id="PF25597">
    <property type="entry name" value="SH3_retrovirus"/>
    <property type="match status" value="1"/>
</dbReference>
<dbReference type="InterPro" id="IPR039537">
    <property type="entry name" value="Retrotran_Ty1/copia-like"/>
</dbReference>
<evidence type="ECO:0000259" key="7">
    <source>
        <dbReference type="PROSITE" id="PS50158"/>
    </source>
</evidence>
<evidence type="ECO:0000256" key="5">
    <source>
        <dbReference type="PROSITE-ProRule" id="PRU00047"/>
    </source>
</evidence>
<evidence type="ECO:0000256" key="2">
    <source>
        <dbReference type="ARBA" id="ARBA00022723"/>
    </source>
</evidence>
<feature type="domain" description="CCHC-type" evidence="7">
    <location>
        <begin position="268"/>
        <end position="283"/>
    </location>
</feature>
<evidence type="ECO:0000313" key="10">
    <source>
        <dbReference type="Proteomes" id="UP000000763"/>
    </source>
</evidence>
<dbReference type="InterPro" id="IPR043502">
    <property type="entry name" value="DNA/RNA_pol_sf"/>
</dbReference>
<dbReference type="GO" id="GO:0006508">
    <property type="term" value="P:proteolysis"/>
    <property type="evidence" value="ECO:0007669"/>
    <property type="project" value="UniProtKB-KW"/>
</dbReference>
<dbReference type="PROSITE" id="PS50158">
    <property type="entry name" value="ZF_CCHC"/>
    <property type="match status" value="1"/>
</dbReference>
<dbReference type="GO" id="GO:0015074">
    <property type="term" value="P:DNA integration"/>
    <property type="evidence" value="ECO:0007669"/>
    <property type="project" value="InterPro"/>
</dbReference>
<reference evidence="10" key="2">
    <citation type="journal article" date="2008" name="Nucleic Acids Res.">
        <title>The rice annotation project database (RAP-DB): 2008 update.</title>
        <authorList>
            <consortium name="The rice annotation project (RAP)"/>
        </authorList>
    </citation>
    <scope>GENOME REANNOTATION</scope>
    <source>
        <strain evidence="10">cv. Nipponbare</strain>
    </source>
</reference>
<dbReference type="EMBL" id="AL663016">
    <property type="protein sequence ID" value="CAD40806.1"/>
    <property type="molecule type" value="Genomic_DNA"/>
</dbReference>
<dbReference type="Pfam" id="PF07727">
    <property type="entry name" value="RVT_2"/>
    <property type="match status" value="1"/>
</dbReference>
<dbReference type="InterPro" id="IPR001584">
    <property type="entry name" value="Integrase_cat-core"/>
</dbReference>
<dbReference type="PANTHER" id="PTHR42648">
    <property type="entry name" value="TRANSPOSASE, PUTATIVE-RELATED"/>
    <property type="match status" value="1"/>
</dbReference>
<dbReference type="Pfam" id="PF14223">
    <property type="entry name" value="Retrotran_gag_2"/>
    <property type="match status" value="1"/>
</dbReference>
<dbReference type="InterPro" id="IPR036875">
    <property type="entry name" value="Znf_CCHC_sf"/>
</dbReference>
<dbReference type="CDD" id="cd09272">
    <property type="entry name" value="RNase_HI_RT_Ty1"/>
    <property type="match status" value="1"/>
</dbReference>
<accession>Q7XV68</accession>
<dbReference type="InterPro" id="IPR012337">
    <property type="entry name" value="RNaseH-like_sf"/>
</dbReference>
<organism evidence="9 10">
    <name type="scientific">Oryza sativa subsp. japonica</name>
    <name type="common">Rice</name>
    <dbReference type="NCBI Taxonomy" id="39947"/>
    <lineage>
        <taxon>Eukaryota</taxon>
        <taxon>Viridiplantae</taxon>
        <taxon>Streptophyta</taxon>
        <taxon>Embryophyta</taxon>
        <taxon>Tracheophyta</taxon>
        <taxon>Spermatophyta</taxon>
        <taxon>Magnoliopsida</taxon>
        <taxon>Liliopsida</taxon>
        <taxon>Poales</taxon>
        <taxon>Poaceae</taxon>
        <taxon>BOP clade</taxon>
        <taxon>Oryzoideae</taxon>
        <taxon>Oryzeae</taxon>
        <taxon>Oryzinae</taxon>
        <taxon>Oryza</taxon>
        <taxon>Oryza sativa</taxon>
    </lineage>
</organism>
<dbReference type="Gene3D" id="3.30.420.10">
    <property type="entry name" value="Ribonuclease H-like superfamily/Ribonuclease H"/>
    <property type="match status" value="1"/>
</dbReference>
<feature type="compositionally biased region" description="Polar residues" evidence="6">
    <location>
        <begin position="246"/>
        <end position="257"/>
    </location>
</feature>
<dbReference type="Gene3D" id="4.10.60.10">
    <property type="entry name" value="Zinc finger, CCHC-type"/>
    <property type="match status" value="1"/>
</dbReference>
<dbReference type="SUPFAM" id="SSF53098">
    <property type="entry name" value="Ribonuclease H-like"/>
    <property type="match status" value="1"/>
</dbReference>
<dbReference type="PROSITE" id="PS50994">
    <property type="entry name" value="INTEGRASE"/>
    <property type="match status" value="1"/>
</dbReference>
<reference evidence="10" key="1">
    <citation type="journal article" date="2005" name="Nature">
        <title>The map-based sequence of the rice genome.</title>
        <authorList>
            <consortium name="International rice genome sequencing project (IRGSP)"/>
            <person name="Matsumoto T."/>
            <person name="Wu J."/>
            <person name="Kanamori H."/>
            <person name="Katayose Y."/>
            <person name="Fujisawa M."/>
            <person name="Namiki N."/>
            <person name="Mizuno H."/>
            <person name="Yamamoto K."/>
            <person name="Antonio B.A."/>
            <person name="Baba T."/>
            <person name="Sakata K."/>
            <person name="Nagamura Y."/>
            <person name="Aoki H."/>
            <person name="Arikawa K."/>
            <person name="Arita K."/>
            <person name="Bito T."/>
            <person name="Chiden Y."/>
            <person name="Fujitsuka N."/>
            <person name="Fukunaka R."/>
            <person name="Hamada M."/>
            <person name="Harada C."/>
            <person name="Hayashi A."/>
            <person name="Hijishita S."/>
            <person name="Honda M."/>
            <person name="Hosokawa S."/>
            <person name="Ichikawa Y."/>
            <person name="Idonuma A."/>
            <person name="Iijima M."/>
            <person name="Ikeda M."/>
            <person name="Ikeno M."/>
            <person name="Ito K."/>
            <person name="Ito S."/>
            <person name="Ito T."/>
            <person name="Ito Y."/>
            <person name="Ito Y."/>
            <person name="Iwabuchi A."/>
            <person name="Kamiya K."/>
            <person name="Karasawa W."/>
            <person name="Kurita K."/>
            <person name="Katagiri S."/>
            <person name="Kikuta A."/>
            <person name="Kobayashi H."/>
            <person name="Kobayashi N."/>
            <person name="Machita K."/>
            <person name="Maehara T."/>
            <person name="Masukawa M."/>
            <person name="Mizubayashi T."/>
            <person name="Mukai Y."/>
            <person name="Nagasaki H."/>
            <person name="Nagata Y."/>
            <person name="Naito S."/>
            <person name="Nakashima M."/>
            <person name="Nakama Y."/>
            <person name="Nakamichi Y."/>
            <person name="Nakamura M."/>
            <person name="Meguro A."/>
            <person name="Negishi M."/>
            <person name="Ohta I."/>
            <person name="Ohta T."/>
            <person name="Okamoto M."/>
            <person name="Ono N."/>
            <person name="Saji S."/>
            <person name="Sakaguchi M."/>
            <person name="Sakai K."/>
            <person name="Shibata M."/>
            <person name="Shimokawa T."/>
            <person name="Song J."/>
            <person name="Takazaki Y."/>
            <person name="Terasawa K."/>
            <person name="Tsugane M."/>
            <person name="Tsuji K."/>
            <person name="Ueda S."/>
            <person name="Waki K."/>
            <person name="Yamagata H."/>
            <person name="Yamamoto M."/>
            <person name="Yamamoto S."/>
            <person name="Yamane H."/>
            <person name="Yoshiki S."/>
            <person name="Yoshihara R."/>
            <person name="Yukawa K."/>
            <person name="Zhong H."/>
            <person name="Yano M."/>
            <person name="Yuan Q."/>
            <person name="Ouyang S."/>
            <person name="Liu J."/>
            <person name="Jones K.M."/>
            <person name="Gansberger K."/>
            <person name="Moffat K."/>
            <person name="Hill J."/>
            <person name="Bera J."/>
            <person name="Fadrosh D."/>
            <person name="Jin S."/>
            <person name="Johri S."/>
            <person name="Kim M."/>
            <person name="Overton L."/>
            <person name="Reardon M."/>
            <person name="Tsitrin T."/>
            <person name="Vuong H."/>
            <person name="Weaver B."/>
            <person name="Ciecko A."/>
            <person name="Tallon L."/>
            <person name="Jackson J."/>
            <person name="Pai G."/>
            <person name="Aken S.V."/>
            <person name="Utterback T."/>
            <person name="Reidmuller S."/>
            <person name="Feldblyum T."/>
            <person name="Hsiao J."/>
            <person name="Zismann V."/>
            <person name="Iobst S."/>
            <person name="de Vazeille A.R."/>
            <person name="Buell C.R."/>
            <person name="Ying K."/>
            <person name="Li Y."/>
            <person name="Lu T."/>
            <person name="Huang Y."/>
            <person name="Zhao Q."/>
            <person name="Feng Q."/>
            <person name="Zhang L."/>
            <person name="Zhu J."/>
            <person name="Weng Q."/>
            <person name="Mu J."/>
            <person name="Lu Y."/>
            <person name="Fan D."/>
            <person name="Liu Y."/>
            <person name="Guan J."/>
            <person name="Zhang Y."/>
            <person name="Yu S."/>
            <person name="Liu X."/>
            <person name="Zhang Y."/>
            <person name="Hong G."/>
            <person name="Han B."/>
            <person name="Choisne N."/>
            <person name="Demange N."/>
            <person name="Orjeda G."/>
            <person name="Samain S."/>
            <person name="Cattolico L."/>
            <person name="Pelletier E."/>
            <person name="Couloux A."/>
            <person name="Segurens B."/>
            <person name="Wincker P."/>
            <person name="D'Hont A."/>
            <person name="Scarpelli C."/>
            <person name="Weissenbach J."/>
            <person name="Salanoubat M."/>
            <person name="Quetier F."/>
            <person name="Yu Y."/>
            <person name="Kim H.R."/>
            <person name="Rambo T."/>
            <person name="Currie J."/>
            <person name="Collura K."/>
            <person name="Luo M."/>
            <person name="Yang T."/>
            <person name="Ammiraju J.S.S."/>
            <person name="Engler F."/>
            <person name="Soderlund C."/>
            <person name="Wing R.A."/>
            <person name="Palmer L.E."/>
            <person name="de la Bastide M."/>
            <person name="Spiegel L."/>
            <person name="Nascimento L."/>
            <person name="Zutavern T."/>
            <person name="O'Shaughnessy A."/>
            <person name="Dike S."/>
            <person name="Dedhia N."/>
            <person name="Preston R."/>
            <person name="Balija V."/>
            <person name="McCombie W.R."/>
            <person name="Chow T."/>
            <person name="Chen H."/>
            <person name="Chung M."/>
            <person name="Chen C."/>
            <person name="Shaw J."/>
            <person name="Wu H."/>
            <person name="Hsiao K."/>
            <person name="Chao Y."/>
            <person name="Chu M."/>
            <person name="Cheng C."/>
            <person name="Hour A."/>
            <person name="Lee P."/>
            <person name="Lin S."/>
            <person name="Lin Y."/>
            <person name="Liou J."/>
            <person name="Liu S."/>
            <person name="Hsing Y."/>
            <person name="Raghuvanshi S."/>
            <person name="Mohanty A."/>
            <person name="Bharti A.K."/>
            <person name="Gaur A."/>
            <person name="Gupta V."/>
            <person name="Kumar D."/>
            <person name="Ravi V."/>
            <person name="Vij S."/>
            <person name="Kapur A."/>
            <person name="Khurana P."/>
            <person name="Khurana P."/>
            <person name="Khurana J.P."/>
            <person name="Tyagi A.K."/>
            <person name="Gaikwad K."/>
            <person name="Singh A."/>
            <person name="Dalal V."/>
            <person name="Srivastava S."/>
            <person name="Dixit A."/>
            <person name="Pal A.K."/>
            <person name="Ghazi I.A."/>
            <person name="Yadav M."/>
            <person name="Pandit A."/>
            <person name="Bhargava A."/>
            <person name="Sureshbabu K."/>
            <person name="Batra K."/>
            <person name="Sharma T.R."/>
            <person name="Mohapatra T."/>
            <person name="Singh N.K."/>
            <person name="Messing J."/>
            <person name="Nelson A.B."/>
            <person name="Fuks G."/>
            <person name="Kavchok S."/>
            <person name="Keizer G."/>
            <person name="Linton E."/>
            <person name="Llaca V."/>
            <person name="Song R."/>
            <person name="Tanyolac B."/>
            <person name="Young S."/>
            <person name="Ho-Il K."/>
            <person name="Hahn J.H."/>
            <person name="Sangsakoo G."/>
            <person name="Vanavichit A."/>
            <person name="de Mattos Luiz.A.T."/>
            <person name="Zimmer P.D."/>
            <person name="Malone G."/>
            <person name="Dellagostin O."/>
            <person name="de Oliveira A.C."/>
            <person name="Bevan M."/>
            <person name="Bancroft I."/>
            <person name="Minx P."/>
            <person name="Cordum H."/>
            <person name="Wilson R."/>
            <person name="Cheng Z."/>
            <person name="Jin W."/>
            <person name="Jiang J."/>
            <person name="Leong S.A."/>
            <person name="Iwama H."/>
            <person name="Gojobori T."/>
            <person name="Itoh T."/>
            <person name="Niimura Y."/>
            <person name="Fujii Y."/>
            <person name="Habara T."/>
            <person name="Sakai H."/>
            <person name="Sato Y."/>
            <person name="Wilson G."/>
            <person name="Kumar K."/>
            <person name="McCouch S."/>
            <person name="Juretic N."/>
            <person name="Hoen D."/>
            <person name="Wright S."/>
            <person name="Bruskiewich R."/>
            <person name="Bureau T."/>
            <person name="Miyao A."/>
            <person name="Hirochika H."/>
            <person name="Nishikawa T."/>
            <person name="Kadowaki K."/>
            <person name="Sugiura M."/>
            <person name="Burr B."/>
            <person name="Sasaki T."/>
        </authorList>
    </citation>
    <scope>NUCLEOTIDE SEQUENCE [LARGE SCALE GENOMIC DNA]</scope>
    <source>
        <strain evidence="10">cv. Nipponbare</strain>
    </source>
</reference>
<gene>
    <name evidence="9" type="primary">OSJNBb0076A22.18</name>
</gene>
<evidence type="ECO:0000256" key="1">
    <source>
        <dbReference type="ARBA" id="ARBA00022670"/>
    </source>
</evidence>
<keyword evidence="1" id="KW-0645">Protease</keyword>
<dbReference type="InterPro" id="IPR036397">
    <property type="entry name" value="RNaseH_sf"/>
</dbReference>
<evidence type="ECO:0000256" key="4">
    <source>
        <dbReference type="ARBA" id="ARBA00022801"/>
    </source>
</evidence>
<keyword evidence="5" id="KW-0862">Zinc</keyword>
<evidence type="ECO:0000259" key="8">
    <source>
        <dbReference type="PROSITE" id="PS50994"/>
    </source>
</evidence>
<dbReference type="GO" id="GO:0008270">
    <property type="term" value="F:zinc ion binding"/>
    <property type="evidence" value="ECO:0007669"/>
    <property type="project" value="UniProtKB-KW"/>
</dbReference>
<evidence type="ECO:0000256" key="3">
    <source>
        <dbReference type="ARBA" id="ARBA00022750"/>
    </source>
</evidence>
<keyword evidence="3" id="KW-0064">Aspartyl protease</keyword>
<dbReference type="Pfam" id="PF22936">
    <property type="entry name" value="Pol_BBD"/>
    <property type="match status" value="1"/>
</dbReference>
<evidence type="ECO:0000313" key="9">
    <source>
        <dbReference type="EMBL" id="CAD40806.1"/>
    </source>
</evidence>
<keyword evidence="2" id="KW-0479">Metal-binding</keyword>
<protein>
    <submittedName>
        <fullName evidence="9">OSJNBb0076A22.18 protein</fullName>
    </submittedName>
</protein>
<dbReference type="SUPFAM" id="SSF56672">
    <property type="entry name" value="DNA/RNA polymerases"/>
    <property type="match status" value="1"/>
</dbReference>
<dbReference type="GO" id="GO:0003676">
    <property type="term" value="F:nucleic acid binding"/>
    <property type="evidence" value="ECO:0007669"/>
    <property type="project" value="InterPro"/>
</dbReference>
<dbReference type="SMART" id="SM00343">
    <property type="entry name" value="ZnF_C2HC"/>
    <property type="match status" value="1"/>
</dbReference>
<keyword evidence="5" id="KW-0863">Zinc-finger</keyword>
<sequence length="1296" mass="146930">MATPSTRSRGYSLMGCIKDIPTLKGDNYAEWKRKLDLAFILGEVDWVLTTPCPIELAELIRGENESDADWQKRQRDNAPLVMSYDIEQKKWSLANKKCLAVVKNTIEPTILGSIPECDAVSEYLERIKSQFTGSSKTYATQLIKQLVTERYHGGGVRDHILRISNMASKLKPMDLGITDDFLVHLVMASLPKQFDNFIVNYNISPEKWNFEKLIANCVQEEERINESNGGSINYVKDKKKNHKSPTSKGKQSQHLPQQQQFAVEKDQCLHCKKTGHYKRDCPDFLKMIMAKKGENIITFVNESHYVGYSRSTWWIDSGATIHACNCLKAFRSTRTTQRRESTIRVANGVEEKVEAVGDLPLELANGFILLLRDVFYVPSLQRNLISVSKLDFDGYDCRFGSGKCELWHNNACIGLAVLRDELYLLSLSENVNVVSSLTKENKKRKGRIERLVKNEILPPLGFSEQCIECIKGKFVKSIKKGAKRSAGILEIIHTDICGPFPVKSVDGYDSFITFTDDYSRYGYIYPIKERSEALDKFKIFKAEVENQHDIKIKVVRSNRGGEYYGRHTPYGQVPGPFARFLLENGIVAQYSTPGEPQQNGVAERRNRTLMDMVRSIMSYSTLPLGLWMEALKTAIHILNRVPSKSVPKTPYELWIGRVPSLTHLRVWGSPTEAKVFNPNIGKLDPKTVSCHFIGYPERSKGYRFYCPNSYTKFVETRHAVFLEDEMIRGSSVVREIDLEERRVSVPAPSTQEPFFSLPADVVPAMPVIEVPTPVVTPPVATMNESEEPVIQDSTEMVATPEEELQQPQIDNVPVQETHQEPQVQDVPNVQAPRRGNIEKFKARLVAKGFTQREGIDYNETFSPVSCKDSFRIIMALVAHYDLELHQLDVKTAFLNGDLEEKVYMAQPKGFVMKGNENMGCRLKRSIYGLKQASRQWYLKFDGTIKKFGFQENVEDNCIYSKFKNGRFIFLILYVDDILLASSDVSLLQETKKFLSSNFDMKDLGEASYVLGIEIHRDRTKYALGLSQKTYIEKVLKKFNMYRCSATPAPIMKGEKYGASQCPRNQYELNEMKTKPYASAVGSLQYAQVCTRPDLAFVTGLLGRFQSNPGLEHWKLVKKVLRYLQGTKGLMLSYKRSESLQIVGYSDSDFAKDNTKSTSGYVFTLAGGAISWKSSKQTITAGSTMYAEFIACYEATGQVNWLKKFIPGLKVVDSIEKPLKLYCDNEPAVMYAHNNQSSGAAKHIDIKYYVVKDKVRDQTISLEHIKTERMLADPLTKGLPPNVFKEHVAGMGLREAL</sequence>
<name>Q7XV68_ORYSJ</name>
<proteinExistence type="predicted"/>
<dbReference type="InterPro" id="IPR054722">
    <property type="entry name" value="PolX-like_BBD"/>
</dbReference>
<dbReference type="InterPro" id="IPR001878">
    <property type="entry name" value="Znf_CCHC"/>
</dbReference>
<evidence type="ECO:0000256" key="6">
    <source>
        <dbReference type="SAM" id="MobiDB-lite"/>
    </source>
</evidence>
<dbReference type="InterPro" id="IPR057670">
    <property type="entry name" value="SH3_retrovirus"/>
</dbReference>
<dbReference type="InterPro" id="IPR013103">
    <property type="entry name" value="RVT_2"/>
</dbReference>
<feature type="domain" description="Integrase catalytic" evidence="8">
    <location>
        <begin position="483"/>
        <end position="658"/>
    </location>
</feature>
<dbReference type="SUPFAM" id="SSF57756">
    <property type="entry name" value="Retrovirus zinc finger-like domains"/>
    <property type="match status" value="1"/>
</dbReference>
<dbReference type="Proteomes" id="UP000000763">
    <property type="component" value="Chromosome 4"/>
</dbReference>